<feature type="domain" description="Malonyl-CoA:ACP transacylase (MAT)" evidence="6">
    <location>
        <begin position="7"/>
        <end position="296"/>
    </location>
</feature>
<comment type="caution">
    <text evidence="7">The sequence shown here is derived from an EMBL/GenBank/DDBJ whole genome shotgun (WGS) entry which is preliminary data.</text>
</comment>
<dbReference type="PIRSF" id="PIRSF000446">
    <property type="entry name" value="Mct"/>
    <property type="match status" value="1"/>
</dbReference>
<dbReference type="InterPro" id="IPR016036">
    <property type="entry name" value="Malonyl_transacylase_ACP-bd"/>
</dbReference>
<organism evidence="7 8">
    <name type="scientific">Irregularibacter muris</name>
    <dbReference type="NCBI Taxonomy" id="1796619"/>
    <lineage>
        <taxon>Bacteria</taxon>
        <taxon>Bacillati</taxon>
        <taxon>Bacillota</taxon>
        <taxon>Clostridia</taxon>
        <taxon>Eubacteriales</taxon>
        <taxon>Eubacteriaceae</taxon>
        <taxon>Irregularibacter</taxon>
    </lineage>
</organism>
<evidence type="ECO:0000313" key="7">
    <source>
        <dbReference type="EMBL" id="MCR1898143.1"/>
    </source>
</evidence>
<dbReference type="RefSeq" id="WP_257529601.1">
    <property type="nucleotide sequence ID" value="NZ_JANKAS010000002.1"/>
</dbReference>
<dbReference type="EC" id="2.3.1.39" evidence="4"/>
<dbReference type="AlphaFoldDB" id="A0AAE3L3E9"/>
<name>A0AAE3L3E9_9FIRM</name>
<dbReference type="PANTHER" id="PTHR42681">
    <property type="entry name" value="MALONYL-COA-ACYL CARRIER PROTEIN TRANSACYLASE, MITOCHONDRIAL"/>
    <property type="match status" value="1"/>
</dbReference>
<dbReference type="InterPro" id="IPR024925">
    <property type="entry name" value="Malonyl_CoA-ACP_transAc"/>
</dbReference>
<dbReference type="Gene3D" id="3.30.70.250">
    <property type="entry name" value="Malonyl-CoA ACP transacylase, ACP-binding"/>
    <property type="match status" value="1"/>
</dbReference>
<comment type="similarity">
    <text evidence="4">Belongs to the fabD family.</text>
</comment>
<dbReference type="Proteomes" id="UP001205748">
    <property type="component" value="Unassembled WGS sequence"/>
</dbReference>
<evidence type="ECO:0000256" key="4">
    <source>
        <dbReference type="PIRNR" id="PIRNR000446"/>
    </source>
</evidence>
<feature type="active site" evidence="5">
    <location>
        <position position="91"/>
    </location>
</feature>
<sequence>MKKIAFIFPGQGAQYSGMGKELACLYPEAMEVFDQANEVLNIDIKKLCFDGPEEQLNITENTQPAILTTSLAIAAILKNQGIIPHMVAGLSLGEYAAFSTADSIAIEEVIPLVQKRGKFMQEAVPIGVGAMAAVMGLSKSQMIEVCDLAADYGIVEVANFNCPGQIVIAGEIKAINKACEIAKDMGSKRTKILPVSAPFHSSLLSSAGTKLKNELDKIKFKETKMPVISNVDASIIGDVSTIKNNLIKQVSSSVLWEESMNKMIAEGMNTFIEVGPGKTLTSFAKKISKEITCLRVEDVKTLKETLKALEGWEVETGK</sequence>
<keyword evidence="8" id="KW-1185">Reference proteome</keyword>
<dbReference type="NCBIfam" id="TIGR00128">
    <property type="entry name" value="fabD"/>
    <property type="match status" value="1"/>
</dbReference>
<gene>
    <name evidence="7" type="primary">fabD</name>
    <name evidence="7" type="ORF">NSA47_03965</name>
</gene>
<evidence type="ECO:0000256" key="2">
    <source>
        <dbReference type="ARBA" id="ARBA00023315"/>
    </source>
</evidence>
<accession>A0AAE3L3E9</accession>
<feature type="active site" evidence="5">
    <location>
        <position position="200"/>
    </location>
</feature>
<reference evidence="7" key="1">
    <citation type="submission" date="2022-07" db="EMBL/GenBank/DDBJ databases">
        <title>Enhanced cultured diversity of the mouse gut microbiota enables custom-made synthetic communities.</title>
        <authorList>
            <person name="Afrizal A."/>
        </authorList>
    </citation>
    <scope>NUCLEOTIDE SEQUENCE</scope>
    <source>
        <strain evidence="7">DSM 28593</strain>
    </source>
</reference>
<evidence type="ECO:0000313" key="8">
    <source>
        <dbReference type="Proteomes" id="UP001205748"/>
    </source>
</evidence>
<dbReference type="InterPro" id="IPR050858">
    <property type="entry name" value="Mal-CoA-ACP_Trans/PKS_FabD"/>
</dbReference>
<dbReference type="Gene3D" id="3.40.366.10">
    <property type="entry name" value="Malonyl-Coenzyme A Acyl Carrier Protein, domain 2"/>
    <property type="match status" value="1"/>
</dbReference>
<dbReference type="FunFam" id="3.30.70.250:FF:000001">
    <property type="entry name" value="Malonyl CoA-acyl carrier protein transacylase"/>
    <property type="match status" value="1"/>
</dbReference>
<comment type="catalytic activity">
    <reaction evidence="3 4">
        <text>holo-[ACP] + malonyl-CoA = malonyl-[ACP] + CoA</text>
        <dbReference type="Rhea" id="RHEA:41792"/>
        <dbReference type="Rhea" id="RHEA-COMP:9623"/>
        <dbReference type="Rhea" id="RHEA-COMP:9685"/>
        <dbReference type="ChEBI" id="CHEBI:57287"/>
        <dbReference type="ChEBI" id="CHEBI:57384"/>
        <dbReference type="ChEBI" id="CHEBI:64479"/>
        <dbReference type="ChEBI" id="CHEBI:78449"/>
        <dbReference type="EC" id="2.3.1.39"/>
    </reaction>
</comment>
<dbReference type="SMART" id="SM00827">
    <property type="entry name" value="PKS_AT"/>
    <property type="match status" value="1"/>
</dbReference>
<proteinExistence type="inferred from homology"/>
<dbReference type="SUPFAM" id="SSF52151">
    <property type="entry name" value="FabD/lysophospholipase-like"/>
    <property type="match status" value="1"/>
</dbReference>
<dbReference type="EMBL" id="JANKAS010000002">
    <property type="protein sequence ID" value="MCR1898143.1"/>
    <property type="molecule type" value="Genomic_DNA"/>
</dbReference>
<dbReference type="InterPro" id="IPR014043">
    <property type="entry name" value="Acyl_transferase_dom"/>
</dbReference>
<dbReference type="GO" id="GO:0006633">
    <property type="term" value="P:fatty acid biosynthetic process"/>
    <property type="evidence" value="ECO:0007669"/>
    <property type="project" value="TreeGrafter"/>
</dbReference>
<dbReference type="InterPro" id="IPR016035">
    <property type="entry name" value="Acyl_Trfase/lysoPLipase"/>
</dbReference>
<dbReference type="Pfam" id="PF00698">
    <property type="entry name" value="Acyl_transf_1"/>
    <property type="match status" value="1"/>
</dbReference>
<keyword evidence="2 4" id="KW-0012">Acyltransferase</keyword>
<dbReference type="SUPFAM" id="SSF55048">
    <property type="entry name" value="Probable ACP-binding domain of malonyl-CoA ACP transacylase"/>
    <property type="match status" value="1"/>
</dbReference>
<evidence type="ECO:0000256" key="5">
    <source>
        <dbReference type="PIRSR" id="PIRSR000446-1"/>
    </source>
</evidence>
<dbReference type="PANTHER" id="PTHR42681:SF1">
    <property type="entry name" value="MALONYL-COA-ACYL CARRIER PROTEIN TRANSACYLASE, MITOCHONDRIAL"/>
    <property type="match status" value="1"/>
</dbReference>
<dbReference type="InterPro" id="IPR004410">
    <property type="entry name" value="Malonyl_CoA-ACP_transAc_FabD"/>
</dbReference>
<keyword evidence="1 4" id="KW-0808">Transferase</keyword>
<dbReference type="InterPro" id="IPR001227">
    <property type="entry name" value="Ac_transferase_dom_sf"/>
</dbReference>
<evidence type="ECO:0000256" key="1">
    <source>
        <dbReference type="ARBA" id="ARBA00022679"/>
    </source>
</evidence>
<dbReference type="GO" id="GO:0005829">
    <property type="term" value="C:cytosol"/>
    <property type="evidence" value="ECO:0007669"/>
    <property type="project" value="TreeGrafter"/>
</dbReference>
<protein>
    <recommendedName>
        <fullName evidence="4">Malonyl CoA-acyl carrier protein transacylase</fullName>
        <ecNumber evidence="4">2.3.1.39</ecNumber>
    </recommendedName>
</protein>
<dbReference type="GO" id="GO:0004314">
    <property type="term" value="F:[acyl-carrier-protein] S-malonyltransferase activity"/>
    <property type="evidence" value="ECO:0007669"/>
    <property type="project" value="UniProtKB-EC"/>
</dbReference>
<evidence type="ECO:0000256" key="3">
    <source>
        <dbReference type="ARBA" id="ARBA00048462"/>
    </source>
</evidence>
<evidence type="ECO:0000259" key="6">
    <source>
        <dbReference type="SMART" id="SM00827"/>
    </source>
</evidence>